<feature type="compositionally biased region" description="Basic residues" evidence="1">
    <location>
        <begin position="235"/>
        <end position="245"/>
    </location>
</feature>
<proteinExistence type="predicted"/>
<dbReference type="InterPro" id="IPR012340">
    <property type="entry name" value="NA-bd_OB-fold"/>
</dbReference>
<comment type="caution">
    <text evidence="3">The sequence shown here is derived from an EMBL/GenBank/DDBJ whole genome shotgun (WGS) entry which is preliminary data.</text>
</comment>
<feature type="region of interest" description="Disordered" evidence="1">
    <location>
        <begin position="217"/>
        <end position="358"/>
    </location>
</feature>
<feature type="compositionally biased region" description="Basic and acidic residues" evidence="1">
    <location>
        <begin position="337"/>
        <end position="351"/>
    </location>
</feature>
<sequence>MQEVIKANNNKGNETVMNDIDRQPRRTLNTPLSLDSIHQGRVVRIEDYGAFVQIGDRRGLVHISQLASMRVEKATDVVELNDHVWVKVIDVEVAEGGRDKLRLTMKNVPQDGTAVEAQESERRAHGLSKGIEQNLNSTIGIAVARDPMAKGLILKQSGAPARIINGYALLDDEEEEDLTPSNVLAGEPKDNFKDKVTEVKPIGRGRGATLPAWMVASQAKKESDGHKNQSDRSKKSDKKKKRKKEKSRESKKQSKTSRKKRQRSESTDSSDSYRKDGDRRRGSSKRNDRRRYSSSSDSSADDAQSGSDRHRHHSSQKRRHDDTYGRERKSQPFGSVDDARRFVEQMEERKSLGKSGAT</sequence>
<dbReference type="PROSITE" id="PS50126">
    <property type="entry name" value="S1"/>
    <property type="match status" value="1"/>
</dbReference>
<dbReference type="AlphaFoldDB" id="A0A1Z5JZT8"/>
<gene>
    <name evidence="3" type="ORF">FisN_19Hu131</name>
</gene>
<dbReference type="EMBL" id="BDSP01000137">
    <property type="protein sequence ID" value="GAX19553.1"/>
    <property type="molecule type" value="Genomic_DNA"/>
</dbReference>
<evidence type="ECO:0000256" key="1">
    <source>
        <dbReference type="SAM" id="MobiDB-lite"/>
    </source>
</evidence>
<dbReference type="GO" id="GO:0043489">
    <property type="term" value="P:RNA stabilization"/>
    <property type="evidence" value="ECO:0007669"/>
    <property type="project" value="TreeGrafter"/>
</dbReference>
<dbReference type="Proteomes" id="UP000198406">
    <property type="component" value="Unassembled WGS sequence"/>
</dbReference>
<evidence type="ECO:0000313" key="3">
    <source>
        <dbReference type="EMBL" id="GAX19553.1"/>
    </source>
</evidence>
<protein>
    <recommendedName>
        <fullName evidence="2">S1 motif domain-containing protein</fullName>
    </recommendedName>
</protein>
<feature type="compositionally biased region" description="Basic residues" evidence="1">
    <location>
        <begin position="309"/>
        <end position="318"/>
    </location>
</feature>
<dbReference type="Pfam" id="PF00575">
    <property type="entry name" value="S1"/>
    <property type="match status" value="1"/>
</dbReference>
<feature type="compositionally biased region" description="Basic residues" evidence="1">
    <location>
        <begin position="253"/>
        <end position="262"/>
    </location>
</feature>
<keyword evidence="4" id="KW-1185">Reference proteome</keyword>
<dbReference type="PANTHER" id="PTHR15838">
    <property type="entry name" value="NUCLEOLAR PROTEIN OF 40 KDA"/>
    <property type="match status" value="1"/>
</dbReference>
<dbReference type="SMART" id="SM00316">
    <property type="entry name" value="S1"/>
    <property type="match status" value="1"/>
</dbReference>
<reference evidence="3 4" key="1">
    <citation type="journal article" date="2015" name="Plant Cell">
        <title>Oil accumulation by the oleaginous diatom Fistulifera solaris as revealed by the genome and transcriptome.</title>
        <authorList>
            <person name="Tanaka T."/>
            <person name="Maeda Y."/>
            <person name="Veluchamy A."/>
            <person name="Tanaka M."/>
            <person name="Abida H."/>
            <person name="Marechal E."/>
            <person name="Bowler C."/>
            <person name="Muto M."/>
            <person name="Sunaga Y."/>
            <person name="Tanaka M."/>
            <person name="Yoshino T."/>
            <person name="Taniguchi T."/>
            <person name="Fukuda Y."/>
            <person name="Nemoto M."/>
            <person name="Matsumoto M."/>
            <person name="Wong P.S."/>
            <person name="Aburatani S."/>
            <person name="Fujibuchi W."/>
        </authorList>
    </citation>
    <scope>NUCLEOTIDE SEQUENCE [LARGE SCALE GENOMIC DNA]</scope>
    <source>
        <strain evidence="3 4">JPCC DA0580</strain>
    </source>
</reference>
<dbReference type="Gene3D" id="2.40.50.140">
    <property type="entry name" value="Nucleic acid-binding proteins"/>
    <property type="match status" value="1"/>
</dbReference>
<dbReference type="SUPFAM" id="SSF50249">
    <property type="entry name" value="Nucleic acid-binding proteins"/>
    <property type="match status" value="1"/>
</dbReference>
<dbReference type="PANTHER" id="PTHR15838:SF1">
    <property type="entry name" value="ZINC FINGER CCHC DOMAIN-CONTAINING PROTEIN 17"/>
    <property type="match status" value="1"/>
</dbReference>
<organism evidence="3 4">
    <name type="scientific">Fistulifera solaris</name>
    <name type="common">Oleaginous diatom</name>
    <dbReference type="NCBI Taxonomy" id="1519565"/>
    <lineage>
        <taxon>Eukaryota</taxon>
        <taxon>Sar</taxon>
        <taxon>Stramenopiles</taxon>
        <taxon>Ochrophyta</taxon>
        <taxon>Bacillariophyta</taxon>
        <taxon>Bacillariophyceae</taxon>
        <taxon>Bacillariophycidae</taxon>
        <taxon>Naviculales</taxon>
        <taxon>Naviculaceae</taxon>
        <taxon>Fistulifera</taxon>
    </lineage>
</organism>
<name>A0A1Z5JZT8_FISSO</name>
<accession>A0A1Z5JZT8</accession>
<evidence type="ECO:0000313" key="4">
    <source>
        <dbReference type="Proteomes" id="UP000198406"/>
    </source>
</evidence>
<evidence type="ECO:0000259" key="2">
    <source>
        <dbReference type="PROSITE" id="PS50126"/>
    </source>
</evidence>
<feature type="compositionally biased region" description="Low complexity" evidence="1">
    <location>
        <begin position="293"/>
        <end position="306"/>
    </location>
</feature>
<dbReference type="InterPro" id="IPR003029">
    <property type="entry name" value="S1_domain"/>
</dbReference>
<feature type="domain" description="S1 motif" evidence="2">
    <location>
        <begin position="35"/>
        <end position="106"/>
    </location>
</feature>
<dbReference type="OrthoDB" id="47866at2759"/>
<feature type="compositionally biased region" description="Basic and acidic residues" evidence="1">
    <location>
        <begin position="263"/>
        <end position="281"/>
    </location>
</feature>
<dbReference type="GO" id="GO:0003723">
    <property type="term" value="F:RNA binding"/>
    <property type="evidence" value="ECO:0007669"/>
    <property type="project" value="TreeGrafter"/>
</dbReference>
<feature type="compositionally biased region" description="Basic and acidic residues" evidence="1">
    <location>
        <begin position="319"/>
        <end position="330"/>
    </location>
</feature>
<feature type="compositionally biased region" description="Basic and acidic residues" evidence="1">
    <location>
        <begin position="219"/>
        <end position="234"/>
    </location>
</feature>
<dbReference type="InParanoid" id="A0A1Z5JZT8"/>